<dbReference type="Proteomes" id="UP000324222">
    <property type="component" value="Unassembled WGS sequence"/>
</dbReference>
<accession>A0A5B7H704</accession>
<dbReference type="AlphaFoldDB" id="A0A5B7H704"/>
<dbReference type="EMBL" id="VSRR010023561">
    <property type="protein sequence ID" value="MPC65589.1"/>
    <property type="molecule type" value="Genomic_DNA"/>
</dbReference>
<feature type="region of interest" description="Disordered" evidence="1">
    <location>
        <begin position="138"/>
        <end position="174"/>
    </location>
</feature>
<sequence>MRIRVASHGDGEYTCVPFLSAIFYDDPCDGGRDACILHFQGGHALWVGTEGCDPRQIHSLILDVNVHQWVEQCVTDGLIAAWGVCASLGAPLAAPPASHTSLRLMRDSGLHDEADLRRQFHGTLTTCKAFVSPSEVESEVTSSLAPDRSGRTAPLDAAATNEESSRTPRCRDGDVDLEPLSLLL</sequence>
<feature type="compositionally biased region" description="Basic and acidic residues" evidence="1">
    <location>
        <begin position="163"/>
        <end position="174"/>
    </location>
</feature>
<protein>
    <submittedName>
        <fullName evidence="2">Uncharacterized protein</fullName>
    </submittedName>
</protein>
<keyword evidence="3" id="KW-1185">Reference proteome</keyword>
<reference evidence="2 3" key="1">
    <citation type="submission" date="2019-05" db="EMBL/GenBank/DDBJ databases">
        <title>Another draft genome of Portunus trituberculatus and its Hox gene families provides insights of decapod evolution.</title>
        <authorList>
            <person name="Jeong J.-H."/>
            <person name="Song I."/>
            <person name="Kim S."/>
            <person name="Choi T."/>
            <person name="Kim D."/>
            <person name="Ryu S."/>
            <person name="Kim W."/>
        </authorList>
    </citation>
    <scope>NUCLEOTIDE SEQUENCE [LARGE SCALE GENOMIC DNA]</scope>
    <source>
        <tissue evidence="2">Muscle</tissue>
    </source>
</reference>
<organism evidence="2 3">
    <name type="scientific">Portunus trituberculatus</name>
    <name type="common">Swimming crab</name>
    <name type="synonym">Neptunus trituberculatus</name>
    <dbReference type="NCBI Taxonomy" id="210409"/>
    <lineage>
        <taxon>Eukaryota</taxon>
        <taxon>Metazoa</taxon>
        <taxon>Ecdysozoa</taxon>
        <taxon>Arthropoda</taxon>
        <taxon>Crustacea</taxon>
        <taxon>Multicrustacea</taxon>
        <taxon>Malacostraca</taxon>
        <taxon>Eumalacostraca</taxon>
        <taxon>Eucarida</taxon>
        <taxon>Decapoda</taxon>
        <taxon>Pleocyemata</taxon>
        <taxon>Brachyura</taxon>
        <taxon>Eubrachyura</taxon>
        <taxon>Portunoidea</taxon>
        <taxon>Portunidae</taxon>
        <taxon>Portuninae</taxon>
        <taxon>Portunus</taxon>
    </lineage>
</organism>
<proteinExistence type="predicted"/>
<evidence type="ECO:0000313" key="2">
    <source>
        <dbReference type="EMBL" id="MPC65589.1"/>
    </source>
</evidence>
<gene>
    <name evidence="2" type="ORF">E2C01_059727</name>
</gene>
<evidence type="ECO:0000313" key="3">
    <source>
        <dbReference type="Proteomes" id="UP000324222"/>
    </source>
</evidence>
<comment type="caution">
    <text evidence="2">The sequence shown here is derived from an EMBL/GenBank/DDBJ whole genome shotgun (WGS) entry which is preliminary data.</text>
</comment>
<name>A0A5B7H704_PORTR</name>
<evidence type="ECO:0000256" key="1">
    <source>
        <dbReference type="SAM" id="MobiDB-lite"/>
    </source>
</evidence>